<dbReference type="Gramene" id="Kaladp0098s0255.1.v1.1">
    <property type="protein sequence ID" value="Kaladp0098s0255.1.v1.1.CDS.1"/>
    <property type="gene ID" value="Kaladp0098s0255.v1.1"/>
</dbReference>
<accession>A0A7N0V4W7</accession>
<reference evidence="2" key="1">
    <citation type="submission" date="2021-01" db="UniProtKB">
        <authorList>
            <consortium name="EnsemblPlants"/>
        </authorList>
    </citation>
    <scope>IDENTIFICATION</scope>
</reference>
<protein>
    <submittedName>
        <fullName evidence="2">Uncharacterized protein</fullName>
    </submittedName>
</protein>
<keyword evidence="3" id="KW-1185">Reference proteome</keyword>
<organism evidence="2 3">
    <name type="scientific">Kalanchoe fedtschenkoi</name>
    <name type="common">Lavender scallops</name>
    <name type="synonym">South American air plant</name>
    <dbReference type="NCBI Taxonomy" id="63787"/>
    <lineage>
        <taxon>Eukaryota</taxon>
        <taxon>Viridiplantae</taxon>
        <taxon>Streptophyta</taxon>
        <taxon>Embryophyta</taxon>
        <taxon>Tracheophyta</taxon>
        <taxon>Spermatophyta</taxon>
        <taxon>Magnoliopsida</taxon>
        <taxon>eudicotyledons</taxon>
        <taxon>Gunneridae</taxon>
        <taxon>Pentapetalae</taxon>
        <taxon>Saxifragales</taxon>
        <taxon>Crassulaceae</taxon>
        <taxon>Kalanchoe</taxon>
    </lineage>
</organism>
<feature type="region of interest" description="Disordered" evidence="1">
    <location>
        <begin position="1"/>
        <end position="47"/>
    </location>
</feature>
<dbReference type="EnsemblPlants" id="Kaladp0098s0255.1.v1.1">
    <property type="protein sequence ID" value="Kaladp0098s0255.1.v1.1.CDS.1"/>
    <property type="gene ID" value="Kaladp0098s0255.v1.1"/>
</dbReference>
<proteinExistence type="predicted"/>
<evidence type="ECO:0000256" key="1">
    <source>
        <dbReference type="SAM" id="MobiDB-lite"/>
    </source>
</evidence>
<sequence length="66" mass="7155">MSMFRERGTKTTRSGGIKDETMGGGARSVGSEGGNGGLVEVRRRRSRQPSDLVMVDARLGLMREDV</sequence>
<dbReference type="AlphaFoldDB" id="A0A7N0V4W7"/>
<feature type="compositionally biased region" description="Gly residues" evidence="1">
    <location>
        <begin position="22"/>
        <end position="37"/>
    </location>
</feature>
<dbReference type="Proteomes" id="UP000594263">
    <property type="component" value="Unplaced"/>
</dbReference>
<evidence type="ECO:0000313" key="3">
    <source>
        <dbReference type="Proteomes" id="UP000594263"/>
    </source>
</evidence>
<name>A0A7N0V4W7_KALFE</name>
<evidence type="ECO:0000313" key="2">
    <source>
        <dbReference type="EnsemblPlants" id="Kaladp0098s0255.1.v1.1.CDS.1"/>
    </source>
</evidence>